<proteinExistence type="predicted"/>
<dbReference type="RefSeq" id="WP_099591796.1">
    <property type="nucleotide sequence ID" value="NZ_MDGM01000007.1"/>
</dbReference>
<accession>A0A2G5KA52</accession>
<dbReference type="Gene3D" id="3.30.530.20">
    <property type="match status" value="1"/>
</dbReference>
<evidence type="ECO:0000313" key="2">
    <source>
        <dbReference type="Proteomes" id="UP000231516"/>
    </source>
</evidence>
<organism evidence="1 2">
    <name type="scientific">Paramylibacter kogurei</name>
    <dbReference type="NCBI Taxonomy" id="1889778"/>
    <lineage>
        <taxon>Bacteria</taxon>
        <taxon>Pseudomonadati</taxon>
        <taxon>Pseudomonadota</taxon>
        <taxon>Alphaproteobacteria</taxon>
        <taxon>Rhodobacterales</taxon>
        <taxon>Paracoccaceae</taxon>
        <taxon>Paramylibacter</taxon>
    </lineage>
</organism>
<reference evidence="1 2" key="1">
    <citation type="submission" date="2016-08" db="EMBL/GenBank/DDBJ databases">
        <title>Draft genome of Amylibacter sp. strain 4G11.</title>
        <authorList>
            <person name="Wong S.-K."/>
            <person name="Hamasaki K."/>
            <person name="Yoshizawa S."/>
        </authorList>
    </citation>
    <scope>NUCLEOTIDE SEQUENCE [LARGE SCALE GENOMIC DNA]</scope>
    <source>
        <strain evidence="1 2">4G11</strain>
    </source>
</reference>
<gene>
    <name evidence="1" type="ORF">BFP76_13865</name>
</gene>
<dbReference type="AlphaFoldDB" id="A0A2G5KA52"/>
<protein>
    <submittedName>
        <fullName evidence="1">Uncharacterized protein</fullName>
    </submittedName>
</protein>
<dbReference type="EMBL" id="MDGM01000007">
    <property type="protein sequence ID" value="PIB26049.1"/>
    <property type="molecule type" value="Genomic_DNA"/>
</dbReference>
<comment type="caution">
    <text evidence="1">The sequence shown here is derived from an EMBL/GenBank/DDBJ whole genome shotgun (WGS) entry which is preliminary data.</text>
</comment>
<dbReference type="Proteomes" id="UP000231516">
    <property type="component" value="Unassembled WGS sequence"/>
</dbReference>
<dbReference type="InterPro" id="IPR023393">
    <property type="entry name" value="START-like_dom_sf"/>
</dbReference>
<evidence type="ECO:0000313" key="1">
    <source>
        <dbReference type="EMBL" id="PIB26049.1"/>
    </source>
</evidence>
<name>A0A2G5KA52_9RHOB</name>
<keyword evidence="2" id="KW-1185">Reference proteome</keyword>
<dbReference type="SUPFAM" id="SSF55961">
    <property type="entry name" value="Bet v1-like"/>
    <property type="match status" value="1"/>
</dbReference>
<sequence>MELKTKRTVQAPVEMVFQEFSNFVWFESVALSRGLDIERTDALLDVQEGISWHLSGRIRGKQRDVDINVTKYNPPRATGFRCESKAIDSQIDIRFTPDGPARTKVKIIIAPTAKNISARLMLQSVKLAQKTIEKRISSRMKDFCASIEKKYASKS</sequence>
<dbReference type="OrthoDB" id="7860307at2"/>